<dbReference type="AlphaFoldDB" id="A0A0E0H6V2"/>
<organism evidence="2">
    <name type="scientific">Oryza nivara</name>
    <name type="common">Indian wild rice</name>
    <name type="synonym">Oryza sativa f. spontanea</name>
    <dbReference type="NCBI Taxonomy" id="4536"/>
    <lineage>
        <taxon>Eukaryota</taxon>
        <taxon>Viridiplantae</taxon>
        <taxon>Streptophyta</taxon>
        <taxon>Embryophyta</taxon>
        <taxon>Tracheophyta</taxon>
        <taxon>Spermatophyta</taxon>
        <taxon>Magnoliopsida</taxon>
        <taxon>Liliopsida</taxon>
        <taxon>Poales</taxon>
        <taxon>Poaceae</taxon>
        <taxon>BOP clade</taxon>
        <taxon>Oryzoideae</taxon>
        <taxon>Oryzeae</taxon>
        <taxon>Oryzinae</taxon>
        <taxon>Oryza</taxon>
    </lineage>
</organism>
<dbReference type="EnsemblPlants" id="ONIVA04G26440.1">
    <property type="protein sequence ID" value="ONIVA04G26440.1"/>
    <property type="gene ID" value="ONIVA04G26440"/>
</dbReference>
<evidence type="ECO:0000313" key="3">
    <source>
        <dbReference type="Proteomes" id="UP000006591"/>
    </source>
</evidence>
<dbReference type="Proteomes" id="UP000006591">
    <property type="component" value="Chromosome 4"/>
</dbReference>
<dbReference type="Gramene" id="ONIVA04G26440.1">
    <property type="protein sequence ID" value="ONIVA04G26440.1"/>
    <property type="gene ID" value="ONIVA04G26440"/>
</dbReference>
<dbReference type="OMA" id="HRVINRQ"/>
<reference evidence="2" key="2">
    <citation type="submission" date="2018-04" db="EMBL/GenBank/DDBJ databases">
        <title>OnivRS2 (Oryza nivara Reference Sequence Version 2).</title>
        <authorList>
            <person name="Zhang J."/>
            <person name="Kudrna D."/>
            <person name="Lee S."/>
            <person name="Talag J."/>
            <person name="Rajasekar S."/>
            <person name="Welchert J."/>
            <person name="Hsing Y.-I."/>
            <person name="Wing R.A."/>
        </authorList>
    </citation>
    <scope>NUCLEOTIDE SEQUENCE [LARGE SCALE GENOMIC DNA]</scope>
    <source>
        <strain evidence="2">SL10</strain>
    </source>
</reference>
<feature type="region of interest" description="Disordered" evidence="1">
    <location>
        <begin position="209"/>
        <end position="229"/>
    </location>
</feature>
<reference evidence="2" key="1">
    <citation type="submission" date="2015-04" db="UniProtKB">
        <authorList>
            <consortium name="EnsemblPlants"/>
        </authorList>
    </citation>
    <scope>IDENTIFICATION</scope>
    <source>
        <strain evidence="2">SL10</strain>
    </source>
</reference>
<proteinExistence type="predicted"/>
<evidence type="ECO:0000313" key="2">
    <source>
        <dbReference type="EnsemblPlants" id="ONIVA04G26440.1"/>
    </source>
</evidence>
<keyword evidence="3" id="KW-1185">Reference proteome</keyword>
<sequence>MGQRAARSLEAMTRRGRWTGDGGDDGGEREADNGIEGGSEGKVALSKHRVINRQRKEVSVDEVNINLYNPGLLLKSMADPPIHDCILRVSVIVVVIRYGIPETELVQRGDWVAEFQQPVDKSLEQRRRLTVSRFRMRHLELLVIGVDAGHGAPEVAPPLGQHARLHCLARGEEGHDVVEDSFREVAEPVSTGGAPRGRGLHALARRSFHGGRARRGLSSNRWRASKLQK</sequence>
<name>A0A0E0H6V2_ORYNI</name>
<feature type="region of interest" description="Disordered" evidence="1">
    <location>
        <begin position="1"/>
        <end position="40"/>
    </location>
</feature>
<accession>A0A0E0H6V2</accession>
<dbReference type="HOGENOM" id="CLU_105614_0_0_1"/>
<evidence type="ECO:0000256" key="1">
    <source>
        <dbReference type="SAM" id="MobiDB-lite"/>
    </source>
</evidence>
<protein>
    <submittedName>
        <fullName evidence="2">Uncharacterized protein</fullName>
    </submittedName>
</protein>